<evidence type="ECO:0000256" key="4">
    <source>
        <dbReference type="ARBA" id="ARBA00022741"/>
    </source>
</evidence>
<protein>
    <recommendedName>
        <fullName evidence="8">AAA+ ATPase domain-containing protein</fullName>
    </recommendedName>
</protein>
<keyword evidence="6" id="KW-0067">ATP-binding</keyword>
<dbReference type="GO" id="GO:0005788">
    <property type="term" value="C:endoplasmic reticulum lumen"/>
    <property type="evidence" value="ECO:0007669"/>
    <property type="project" value="UniProtKB-SubCell"/>
</dbReference>
<dbReference type="Proteomes" id="UP001497497">
    <property type="component" value="Unassembled WGS sequence"/>
</dbReference>
<comment type="subcellular location">
    <subcellularLocation>
        <location evidence="1">Endoplasmic reticulum lumen</location>
    </subcellularLocation>
</comment>
<evidence type="ECO:0000256" key="1">
    <source>
        <dbReference type="ARBA" id="ARBA00004319"/>
    </source>
</evidence>
<organism evidence="9 10">
    <name type="scientific">Lymnaea stagnalis</name>
    <name type="common">Great pond snail</name>
    <name type="synonym">Helix stagnalis</name>
    <dbReference type="NCBI Taxonomy" id="6523"/>
    <lineage>
        <taxon>Eukaryota</taxon>
        <taxon>Metazoa</taxon>
        <taxon>Spiralia</taxon>
        <taxon>Lophotrochozoa</taxon>
        <taxon>Mollusca</taxon>
        <taxon>Gastropoda</taxon>
        <taxon>Heterobranchia</taxon>
        <taxon>Euthyneura</taxon>
        <taxon>Panpulmonata</taxon>
        <taxon>Hygrophila</taxon>
        <taxon>Lymnaeoidea</taxon>
        <taxon>Lymnaeidae</taxon>
        <taxon>Lymnaea</taxon>
    </lineage>
</organism>
<dbReference type="EMBL" id="CAXITT010000319">
    <property type="protein sequence ID" value="CAL1538967.1"/>
    <property type="molecule type" value="Genomic_DNA"/>
</dbReference>
<dbReference type="SMART" id="SM00382">
    <property type="entry name" value="AAA"/>
    <property type="match status" value="1"/>
</dbReference>
<dbReference type="InterPro" id="IPR049337">
    <property type="entry name" value="TOR1A_C"/>
</dbReference>
<dbReference type="Pfam" id="PF06309">
    <property type="entry name" value="Torsin"/>
    <property type="match status" value="1"/>
</dbReference>
<dbReference type="FunFam" id="3.40.50.300:FF:002276">
    <property type="entry name" value="Torsin, putative"/>
    <property type="match status" value="1"/>
</dbReference>
<keyword evidence="4" id="KW-0547">Nucleotide-binding</keyword>
<dbReference type="InterPro" id="IPR010448">
    <property type="entry name" value="Torsin"/>
</dbReference>
<dbReference type="PRINTS" id="PR00300">
    <property type="entry name" value="CLPPROTEASEA"/>
</dbReference>
<dbReference type="Pfam" id="PF21376">
    <property type="entry name" value="TOR1A_C"/>
    <property type="match status" value="1"/>
</dbReference>
<dbReference type="PANTHER" id="PTHR10760:SF2">
    <property type="entry name" value="LD13476P-RELATED"/>
    <property type="match status" value="1"/>
</dbReference>
<reference evidence="9 10" key="1">
    <citation type="submission" date="2024-04" db="EMBL/GenBank/DDBJ databases">
        <authorList>
            <consortium name="Genoscope - CEA"/>
            <person name="William W."/>
        </authorList>
    </citation>
    <scope>NUCLEOTIDE SEQUENCE [LARGE SCALE GENOMIC DNA]</scope>
</reference>
<keyword evidence="3" id="KW-0732">Signal</keyword>
<dbReference type="AlphaFoldDB" id="A0AAV2HZ79"/>
<keyword evidence="7" id="KW-0325">Glycoprotein</keyword>
<evidence type="ECO:0000256" key="6">
    <source>
        <dbReference type="ARBA" id="ARBA00022840"/>
    </source>
</evidence>
<accession>A0AAV2HZ79</accession>
<evidence type="ECO:0000256" key="2">
    <source>
        <dbReference type="ARBA" id="ARBA00006235"/>
    </source>
</evidence>
<dbReference type="SUPFAM" id="SSF52540">
    <property type="entry name" value="P-loop containing nucleoside triphosphate hydrolases"/>
    <property type="match status" value="1"/>
</dbReference>
<evidence type="ECO:0000259" key="8">
    <source>
        <dbReference type="SMART" id="SM00382"/>
    </source>
</evidence>
<keyword evidence="5" id="KW-0256">Endoplasmic reticulum</keyword>
<evidence type="ECO:0000313" key="9">
    <source>
        <dbReference type="EMBL" id="CAL1538967.1"/>
    </source>
</evidence>
<gene>
    <name evidence="9" type="ORF">GSLYS_00012788001</name>
</gene>
<dbReference type="Gene3D" id="3.40.50.300">
    <property type="entry name" value="P-loop containing nucleotide triphosphate hydrolases"/>
    <property type="match status" value="1"/>
</dbReference>
<dbReference type="PANTHER" id="PTHR10760">
    <property type="entry name" value="TORSIN"/>
    <property type="match status" value="1"/>
</dbReference>
<evidence type="ECO:0000313" key="10">
    <source>
        <dbReference type="Proteomes" id="UP001497497"/>
    </source>
</evidence>
<evidence type="ECO:0000256" key="5">
    <source>
        <dbReference type="ARBA" id="ARBA00022824"/>
    </source>
</evidence>
<proteinExistence type="inferred from homology"/>
<comment type="caution">
    <text evidence="9">The sequence shown here is derived from an EMBL/GenBank/DDBJ whole genome shotgun (WGS) entry which is preliminary data.</text>
</comment>
<evidence type="ECO:0000256" key="7">
    <source>
        <dbReference type="ARBA" id="ARBA00023180"/>
    </source>
</evidence>
<name>A0AAV2HZ79_LYMST</name>
<evidence type="ECO:0000256" key="3">
    <source>
        <dbReference type="ARBA" id="ARBA00022729"/>
    </source>
</evidence>
<keyword evidence="10" id="KW-1185">Reference proteome</keyword>
<dbReference type="InterPro" id="IPR003593">
    <property type="entry name" value="AAA+_ATPase"/>
</dbReference>
<sequence>MKTSAYAILILTCTIPGNCFIHGSGVAAGLAAIGSAIFTAFDTFRCRFSSCCDDTWIIKNITGLESDLAMKLHGQHLVQKTVIGHIKGHLRSPSPPKALVLSFHGPTGVGKNFVSRIIAENLYKDGLRSKFVHLISATKEFPHDGMIPFYKDQLKSWIEGNVSHCERSMFIFDEVDKLPPLLLDVIKPYLDYYEHLGDINYRRSIFLFLSNSGGSDIGKIIFEHWKDGKTRETLELTDVENFVMKSAVNDNQNGLWHSQLISNHLITAYIPFLPLAKEHVRKCIRDAMVTKRYYIDVSAVPDTKVDQVIKQLTFIPEAEQVFSSTGCKRVSEKIDYVMMGGSLSHLEL</sequence>
<dbReference type="GO" id="GO:0016887">
    <property type="term" value="F:ATP hydrolysis activity"/>
    <property type="evidence" value="ECO:0007669"/>
    <property type="project" value="InterPro"/>
</dbReference>
<dbReference type="GO" id="GO:0005524">
    <property type="term" value="F:ATP binding"/>
    <property type="evidence" value="ECO:0007669"/>
    <property type="project" value="UniProtKB-KW"/>
</dbReference>
<comment type="similarity">
    <text evidence="2">Belongs to the ClpA/ClpB family. Torsin subfamily.</text>
</comment>
<feature type="domain" description="AAA+ ATPase" evidence="8">
    <location>
        <begin position="97"/>
        <end position="240"/>
    </location>
</feature>
<dbReference type="InterPro" id="IPR027417">
    <property type="entry name" value="P-loop_NTPase"/>
</dbReference>
<dbReference type="InterPro" id="IPR001270">
    <property type="entry name" value="ClpA/B"/>
</dbReference>